<dbReference type="GO" id="GO:0015293">
    <property type="term" value="F:symporter activity"/>
    <property type="evidence" value="ECO:0007669"/>
    <property type="project" value="TreeGrafter"/>
</dbReference>
<keyword evidence="7" id="KW-0915">Sodium</keyword>
<dbReference type="OrthoDB" id="6606086at2759"/>
<keyword evidence="4" id="KW-1003">Cell membrane</keyword>
<accession>A0A5N5TEY9</accession>
<evidence type="ECO:0000313" key="14">
    <source>
        <dbReference type="Proteomes" id="UP000326759"/>
    </source>
</evidence>
<gene>
    <name evidence="13" type="ORF">Anas_13041</name>
</gene>
<dbReference type="GO" id="GO:0006814">
    <property type="term" value="P:sodium ion transport"/>
    <property type="evidence" value="ECO:0007669"/>
    <property type="project" value="UniProtKB-KW"/>
</dbReference>
<comment type="caution">
    <text evidence="13">The sequence shown here is derived from an EMBL/GenBank/DDBJ whole genome shotgun (WGS) entry which is preliminary data.</text>
</comment>
<keyword evidence="6 12" id="KW-1133">Transmembrane helix</keyword>
<keyword evidence="14" id="KW-1185">Reference proteome</keyword>
<evidence type="ECO:0000256" key="7">
    <source>
        <dbReference type="ARBA" id="ARBA00023053"/>
    </source>
</evidence>
<dbReference type="Proteomes" id="UP000326759">
    <property type="component" value="Unassembled WGS sequence"/>
</dbReference>
<dbReference type="InterPro" id="IPR051163">
    <property type="entry name" value="Sodium:Solute_Symporter_SSF"/>
</dbReference>
<keyword evidence="8" id="KW-0406">Ion transport</keyword>
<dbReference type="GO" id="GO:0005886">
    <property type="term" value="C:plasma membrane"/>
    <property type="evidence" value="ECO:0007669"/>
    <property type="project" value="UniProtKB-SubCell"/>
</dbReference>
<evidence type="ECO:0000256" key="9">
    <source>
        <dbReference type="ARBA" id="ARBA00023136"/>
    </source>
</evidence>
<organism evidence="13 14">
    <name type="scientific">Armadillidium nasatum</name>
    <dbReference type="NCBI Taxonomy" id="96803"/>
    <lineage>
        <taxon>Eukaryota</taxon>
        <taxon>Metazoa</taxon>
        <taxon>Ecdysozoa</taxon>
        <taxon>Arthropoda</taxon>
        <taxon>Crustacea</taxon>
        <taxon>Multicrustacea</taxon>
        <taxon>Malacostraca</taxon>
        <taxon>Eumalacostraca</taxon>
        <taxon>Peracarida</taxon>
        <taxon>Isopoda</taxon>
        <taxon>Oniscidea</taxon>
        <taxon>Crinocheta</taxon>
        <taxon>Armadillidiidae</taxon>
        <taxon>Armadillidium</taxon>
    </lineage>
</organism>
<keyword evidence="3" id="KW-0813">Transport</keyword>
<evidence type="ECO:0000256" key="1">
    <source>
        <dbReference type="ARBA" id="ARBA00004651"/>
    </source>
</evidence>
<evidence type="ECO:0000256" key="10">
    <source>
        <dbReference type="ARBA" id="ARBA00023201"/>
    </source>
</evidence>
<name>A0A5N5TEY9_9CRUS</name>
<evidence type="ECO:0000256" key="5">
    <source>
        <dbReference type="ARBA" id="ARBA00022692"/>
    </source>
</evidence>
<evidence type="ECO:0000256" key="2">
    <source>
        <dbReference type="ARBA" id="ARBA00006434"/>
    </source>
</evidence>
<keyword evidence="10" id="KW-0739">Sodium transport</keyword>
<evidence type="ECO:0000256" key="4">
    <source>
        <dbReference type="ARBA" id="ARBA00022475"/>
    </source>
</evidence>
<reference evidence="13 14" key="1">
    <citation type="journal article" date="2019" name="PLoS Biol.">
        <title>Sex chromosomes control vertical transmission of feminizing Wolbachia symbionts in an isopod.</title>
        <authorList>
            <person name="Becking T."/>
            <person name="Chebbi M.A."/>
            <person name="Giraud I."/>
            <person name="Moumen B."/>
            <person name="Laverre T."/>
            <person name="Caubet Y."/>
            <person name="Peccoud J."/>
            <person name="Gilbert C."/>
            <person name="Cordaux R."/>
        </authorList>
    </citation>
    <scope>NUCLEOTIDE SEQUENCE [LARGE SCALE GENOMIC DNA]</scope>
    <source>
        <strain evidence="13">ANa2</strain>
        <tissue evidence="13">Whole body excluding digestive tract and cuticle</tissue>
    </source>
</reference>
<dbReference type="InterPro" id="IPR038377">
    <property type="entry name" value="Na/Glc_symporter_sf"/>
</dbReference>
<keyword evidence="9 12" id="KW-0472">Membrane</keyword>
<evidence type="ECO:0000313" key="13">
    <source>
        <dbReference type="EMBL" id="KAB7505102.1"/>
    </source>
</evidence>
<dbReference type="Gene3D" id="1.20.1730.10">
    <property type="entry name" value="Sodium/glucose cotransporter"/>
    <property type="match status" value="1"/>
</dbReference>
<dbReference type="PANTHER" id="PTHR42985:SF40">
    <property type="entry name" value="LD47995P-RELATED"/>
    <property type="match status" value="1"/>
</dbReference>
<dbReference type="InterPro" id="IPR001734">
    <property type="entry name" value="Na/solute_symporter"/>
</dbReference>
<evidence type="ECO:0000256" key="6">
    <source>
        <dbReference type="ARBA" id="ARBA00022989"/>
    </source>
</evidence>
<evidence type="ECO:0000256" key="11">
    <source>
        <dbReference type="RuleBase" id="RU362091"/>
    </source>
</evidence>
<dbReference type="PROSITE" id="PS50283">
    <property type="entry name" value="NA_SOLUT_SYMP_3"/>
    <property type="match status" value="1"/>
</dbReference>
<dbReference type="Pfam" id="PF00474">
    <property type="entry name" value="SSF"/>
    <property type="match status" value="1"/>
</dbReference>
<dbReference type="AlphaFoldDB" id="A0A5N5TEY9"/>
<sequence length="119" mass="13308">MSYNVFGVFVIYFSIFICGLIAYASFAGCDPMLLGILKRKEEILPYFVMNKMGSIPGLPGIYVSAIISGLLSTLSSLTNSNAAQIWRDFCLKFEHFQTASSSYATLVNKIICKWNKFLH</sequence>
<keyword evidence="5 12" id="KW-0812">Transmembrane</keyword>
<evidence type="ECO:0000256" key="8">
    <source>
        <dbReference type="ARBA" id="ARBA00023065"/>
    </source>
</evidence>
<proteinExistence type="inferred from homology"/>
<evidence type="ECO:0000256" key="3">
    <source>
        <dbReference type="ARBA" id="ARBA00022448"/>
    </source>
</evidence>
<dbReference type="EMBL" id="SEYY01001773">
    <property type="protein sequence ID" value="KAB7505102.1"/>
    <property type="molecule type" value="Genomic_DNA"/>
</dbReference>
<evidence type="ECO:0000256" key="12">
    <source>
        <dbReference type="SAM" id="Phobius"/>
    </source>
</evidence>
<dbReference type="PANTHER" id="PTHR42985">
    <property type="entry name" value="SODIUM-COUPLED MONOCARBOXYLATE TRANSPORTER"/>
    <property type="match status" value="1"/>
</dbReference>
<comment type="similarity">
    <text evidence="2 11">Belongs to the sodium:solute symporter (SSF) (TC 2.A.21) family.</text>
</comment>
<protein>
    <submittedName>
        <fullName evidence="13">Sodium-coupled monocarboxylate transporter 2</fullName>
    </submittedName>
</protein>
<comment type="subcellular location">
    <subcellularLocation>
        <location evidence="1">Cell membrane</location>
        <topology evidence="1">Multi-pass membrane protein</topology>
    </subcellularLocation>
</comment>
<feature type="transmembrane region" description="Helical" evidence="12">
    <location>
        <begin position="6"/>
        <end position="29"/>
    </location>
</feature>